<dbReference type="GO" id="GO:0003677">
    <property type="term" value="F:DNA binding"/>
    <property type="evidence" value="ECO:0007669"/>
    <property type="project" value="UniProtKB-KW"/>
</dbReference>
<dbReference type="RefSeq" id="WP_163655915.1">
    <property type="nucleotide sequence ID" value="NZ_JAAGRN010000009.1"/>
</dbReference>
<dbReference type="SUPFAM" id="SSF46955">
    <property type="entry name" value="Putative DNA-binding domain"/>
    <property type="match status" value="1"/>
</dbReference>
<dbReference type="EMBL" id="JAAGRN010000009">
    <property type="protein sequence ID" value="NDY84101.1"/>
    <property type="molecule type" value="Genomic_DNA"/>
</dbReference>
<name>A0A6B2R1A8_9BURK</name>
<dbReference type="AlphaFoldDB" id="A0A6B2R1A8"/>
<dbReference type="InterPro" id="IPR000551">
    <property type="entry name" value="MerR-type_HTH_dom"/>
</dbReference>
<proteinExistence type="predicted"/>
<dbReference type="PANTHER" id="PTHR30204">
    <property type="entry name" value="REDOX-CYCLING DRUG-SENSING TRANSCRIPTIONAL ACTIVATOR SOXR"/>
    <property type="match status" value="1"/>
</dbReference>
<gene>
    <name evidence="4" type="ORF">G3I67_12765</name>
</gene>
<accession>A0A6B2R1A8</accession>
<sequence>MPADSTKKKNSSKFTIADLATEFDVTHRAIRFYEDQGLLAPERVGKNSQVRMYSGSDRTRLKLILRGKRLGFSLAEIKEILDINLYNKPGGSILQLERFIETLAKHRHALEQQMEDLKVLLDELSSHEMQCKKLLADKKAG</sequence>
<comment type="caution">
    <text evidence="4">The sequence shown here is derived from an EMBL/GenBank/DDBJ whole genome shotgun (WGS) entry which is preliminary data.</text>
</comment>
<evidence type="ECO:0000259" key="3">
    <source>
        <dbReference type="PROSITE" id="PS50937"/>
    </source>
</evidence>
<feature type="coiled-coil region" evidence="2">
    <location>
        <begin position="100"/>
        <end position="137"/>
    </location>
</feature>
<dbReference type="CDD" id="cd04776">
    <property type="entry name" value="HTH_GnyR"/>
    <property type="match status" value="1"/>
</dbReference>
<dbReference type="Pfam" id="PF13411">
    <property type="entry name" value="MerR_1"/>
    <property type="match status" value="1"/>
</dbReference>
<evidence type="ECO:0000256" key="2">
    <source>
        <dbReference type="SAM" id="Coils"/>
    </source>
</evidence>
<protein>
    <submittedName>
        <fullName evidence="4">MerR family DNA-binding transcriptional regulator</fullName>
    </submittedName>
</protein>
<dbReference type="InterPro" id="IPR009061">
    <property type="entry name" value="DNA-bd_dom_put_sf"/>
</dbReference>
<dbReference type="PROSITE" id="PS50937">
    <property type="entry name" value="HTH_MERR_2"/>
    <property type="match status" value="1"/>
</dbReference>
<dbReference type="PANTHER" id="PTHR30204:SF58">
    <property type="entry name" value="HTH-TYPE TRANSCRIPTIONAL REGULATOR YFMP"/>
    <property type="match status" value="1"/>
</dbReference>
<keyword evidence="2" id="KW-0175">Coiled coil</keyword>
<organism evidence="4">
    <name type="scientific">Sheuella amnicola</name>
    <dbReference type="NCBI Taxonomy" id="2707330"/>
    <lineage>
        <taxon>Bacteria</taxon>
        <taxon>Pseudomonadati</taxon>
        <taxon>Pseudomonadota</taxon>
        <taxon>Betaproteobacteria</taxon>
        <taxon>Burkholderiales</taxon>
        <taxon>Alcaligenaceae</taxon>
        <taxon>Sheuella</taxon>
    </lineage>
</organism>
<dbReference type="InterPro" id="IPR047057">
    <property type="entry name" value="MerR_fam"/>
</dbReference>
<dbReference type="Gene3D" id="1.10.1660.10">
    <property type="match status" value="1"/>
</dbReference>
<reference evidence="4" key="1">
    <citation type="submission" date="2020-02" db="EMBL/GenBank/DDBJ databases">
        <authorList>
            <person name="Chen W.-M."/>
        </authorList>
    </citation>
    <scope>NUCLEOTIDE SEQUENCE</scope>
    <source>
        <strain evidence="4">NBD-18</strain>
    </source>
</reference>
<feature type="domain" description="HTH merR-type" evidence="3">
    <location>
        <begin position="13"/>
        <end position="83"/>
    </location>
</feature>
<dbReference type="GO" id="GO:0003700">
    <property type="term" value="F:DNA-binding transcription factor activity"/>
    <property type="evidence" value="ECO:0007669"/>
    <property type="project" value="InterPro"/>
</dbReference>
<keyword evidence="1 4" id="KW-0238">DNA-binding</keyword>
<dbReference type="SMART" id="SM00422">
    <property type="entry name" value="HTH_MERR"/>
    <property type="match status" value="1"/>
</dbReference>
<evidence type="ECO:0000256" key="1">
    <source>
        <dbReference type="ARBA" id="ARBA00023125"/>
    </source>
</evidence>
<evidence type="ECO:0000313" key="4">
    <source>
        <dbReference type="EMBL" id="NDY84101.1"/>
    </source>
</evidence>